<dbReference type="WormBase" id="F27E5.3">
    <property type="protein sequence ID" value="CE43399"/>
    <property type="gene ID" value="WBGene00009193"/>
</dbReference>
<reference evidence="3 4" key="1">
    <citation type="journal article" date="1998" name="Science">
        <title>Genome sequence of the nematode C. elegans: a platform for investigating biology.</title>
        <authorList>
            <consortium name="The C. elegans sequencing consortium"/>
            <person name="Sulson J.E."/>
            <person name="Waterston R."/>
        </authorList>
    </citation>
    <scope>NUCLEOTIDE SEQUENCE [LARGE SCALE GENOMIC DNA]</scope>
    <source>
        <strain evidence="3 4">Bristol N2</strain>
    </source>
</reference>
<feature type="region of interest" description="Disordered" evidence="1">
    <location>
        <begin position="231"/>
        <end position="439"/>
    </location>
</feature>
<dbReference type="STRING" id="6239.F27E5.3.1"/>
<dbReference type="EMBL" id="BX284602">
    <property type="protein sequence ID" value="CAA88465.2"/>
    <property type="molecule type" value="Genomic_DNA"/>
</dbReference>
<dbReference type="RefSeq" id="NP_496188.2">
    <property type="nucleotide sequence ID" value="NM_063787.2"/>
</dbReference>
<accession>Q09552</accession>
<keyword evidence="4" id="KW-1185">Reference proteome</keyword>
<sequence length="494" mass="54834">MWWALVVISRKTAGLEGFQSFQTCACRDKNQMVKRKREDSRFFFAHYGCCVPTESYAWILVVMFITTVLVLLFCMLATAVIRWMYKRRMRKRLHDLKRKFVTDQLQAQEFDAKLNYMAQNNRRGGRNEEPFAKENGNEKFTIFVDPAQNCAAQHLQNSGKDKKKISNSLGQKVATPAMDKPIYDADDTPIAQSSLASQSDLKKHDSRFAYLPKNQRPRQVSDDETQKLTPIFLPQPYKPSSQQGPPPMLTRQPFHAQKTSPPKKPLEESPEKKKMKDDLAPPAAISFSKLSPSTVTTSGPSTVDTTGSSGNSTDPTTRSNTSNVPSGTSEASITNPILHSPPSKFDNIPSPPKAFSDDLRKSPDDDVKQNPQYGMDIVSPVQLVKSSDKGSDGQKEERKDGAGGRGEWKYYYASGSDGKIGKALSTTTKSSTSHRRSTRSWLFDSTGSNRLEAAIVGSAPKTNSTVSSSILKTDSSHYKTASIETFPHGAFSFQ</sequence>
<feature type="transmembrane region" description="Helical" evidence="2">
    <location>
        <begin position="56"/>
        <end position="85"/>
    </location>
</feature>
<dbReference type="InParanoid" id="Q09552"/>
<dbReference type="KEGG" id="cel:CELE_F27E5.3"/>
<dbReference type="GeneID" id="185023"/>
<evidence type="ECO:0000313" key="3">
    <source>
        <dbReference type="EMBL" id="CAA88465.2"/>
    </source>
</evidence>
<name>Q09552_CAEEL</name>
<dbReference type="Proteomes" id="UP000001940">
    <property type="component" value="Chromosome II"/>
</dbReference>
<dbReference type="eggNOG" id="ENOG502TH74">
    <property type="taxonomic scope" value="Eukaryota"/>
</dbReference>
<evidence type="ECO:0000256" key="1">
    <source>
        <dbReference type="SAM" id="MobiDB-lite"/>
    </source>
</evidence>
<keyword evidence="2" id="KW-0472">Membrane</keyword>
<feature type="compositionally biased region" description="Polar residues" evidence="1">
    <location>
        <begin position="311"/>
        <end position="337"/>
    </location>
</feature>
<protein>
    <submittedName>
        <fullName evidence="3">Uncharacterized protein</fullName>
    </submittedName>
</protein>
<dbReference type="FunCoup" id="Q09552">
    <property type="interactions" value="1421"/>
</dbReference>
<dbReference type="AlphaFoldDB" id="Q09552"/>
<feature type="compositionally biased region" description="Basic and acidic residues" evidence="1">
    <location>
        <begin position="264"/>
        <end position="279"/>
    </location>
</feature>
<evidence type="ECO:0000256" key="2">
    <source>
        <dbReference type="SAM" id="Phobius"/>
    </source>
</evidence>
<keyword evidence="2" id="KW-1133">Transmembrane helix</keyword>
<proteinExistence type="predicted"/>
<dbReference type="Bgee" id="WBGene00009193">
    <property type="expression patterns" value="Expressed in adult organism and 1 other cell type or tissue"/>
</dbReference>
<keyword evidence="2" id="KW-0812">Transmembrane</keyword>
<dbReference type="CTD" id="185023"/>
<dbReference type="HOGENOM" id="CLU_598858_0_0_1"/>
<evidence type="ECO:0000313" key="4">
    <source>
        <dbReference type="Proteomes" id="UP000001940"/>
    </source>
</evidence>
<dbReference type="OrthoDB" id="5877656at2759"/>
<dbReference type="PaxDb" id="6239-F27E5.3"/>
<dbReference type="UCSC" id="F27E5.3">
    <property type="organism name" value="c. elegans"/>
</dbReference>
<dbReference type="AGR" id="WB:WBGene00009193"/>
<feature type="compositionally biased region" description="Basic and acidic residues" evidence="1">
    <location>
        <begin position="355"/>
        <end position="368"/>
    </location>
</feature>
<evidence type="ECO:0000313" key="5">
    <source>
        <dbReference type="WormBase" id="F27E5.3"/>
    </source>
</evidence>
<organism evidence="3 4">
    <name type="scientific">Caenorhabditis elegans</name>
    <dbReference type="NCBI Taxonomy" id="6239"/>
    <lineage>
        <taxon>Eukaryota</taxon>
        <taxon>Metazoa</taxon>
        <taxon>Ecdysozoa</taxon>
        <taxon>Nematoda</taxon>
        <taxon>Chromadorea</taxon>
        <taxon>Rhabditida</taxon>
        <taxon>Rhabditina</taxon>
        <taxon>Rhabditomorpha</taxon>
        <taxon>Rhabditoidea</taxon>
        <taxon>Rhabditidae</taxon>
        <taxon>Peloderinae</taxon>
        <taxon>Caenorhabditis</taxon>
    </lineage>
</organism>
<gene>
    <name evidence="3" type="ORF">CELE_F27E5.3</name>
    <name evidence="3 5" type="ORF">F27E5.3</name>
</gene>
<feature type="compositionally biased region" description="Low complexity" evidence="1">
    <location>
        <begin position="291"/>
        <end position="310"/>
    </location>
</feature>
<dbReference type="OMA" id="FCMLATA"/>
<feature type="compositionally biased region" description="Basic and acidic residues" evidence="1">
    <location>
        <begin position="386"/>
        <end position="408"/>
    </location>
</feature>